<dbReference type="Gene3D" id="1.20.1260.10">
    <property type="match status" value="1"/>
</dbReference>
<dbReference type="InterPro" id="IPR039377">
    <property type="entry name" value="Mn_catalase_dom"/>
</dbReference>
<keyword evidence="3" id="KW-0106">Calcium</keyword>
<dbReference type="AlphaFoldDB" id="A0A1I1IH02"/>
<dbReference type="InterPro" id="IPR012347">
    <property type="entry name" value="Ferritin-like"/>
</dbReference>
<feature type="binding site" evidence="2">
    <location>
        <position position="183"/>
    </location>
    <ligand>
        <name>Mn(2+)</name>
        <dbReference type="ChEBI" id="CHEBI:29035"/>
        <label>1</label>
    </ligand>
</feature>
<dbReference type="EMBL" id="FOLL01000009">
    <property type="protein sequence ID" value="SFC35546.1"/>
    <property type="molecule type" value="Genomic_DNA"/>
</dbReference>
<comment type="similarity">
    <text evidence="1">Belongs to the manganese catalase family.</text>
</comment>
<feature type="binding site" evidence="2">
    <location>
        <position position="69"/>
    </location>
    <ligand>
        <name>Mn(2+)</name>
        <dbReference type="ChEBI" id="CHEBI:29035"/>
        <label>1</label>
    </ligand>
</feature>
<protein>
    <submittedName>
        <fullName evidence="5">Mn-containing catalase</fullName>
    </submittedName>
</protein>
<feature type="region of interest" description="Disordered" evidence="4">
    <location>
        <begin position="256"/>
        <end position="305"/>
    </location>
</feature>
<dbReference type="OrthoDB" id="9800585at2"/>
<dbReference type="Pfam" id="PF05067">
    <property type="entry name" value="Mn_catalase"/>
    <property type="match status" value="1"/>
</dbReference>
<dbReference type="InterPro" id="IPR009078">
    <property type="entry name" value="Ferritin-like_SF"/>
</dbReference>
<comment type="cofactor">
    <cofactor evidence="2">
        <name>Mn(2+)</name>
        <dbReference type="ChEBI" id="CHEBI:29035"/>
    </cofactor>
    <text evidence="2">Binds 2 manganese ions per subunit.</text>
</comment>
<feature type="binding site" evidence="3">
    <location>
        <position position="224"/>
    </location>
    <ligand>
        <name>Ca(2+)</name>
        <dbReference type="ChEBI" id="CHEBI:29108"/>
    </ligand>
</feature>
<dbReference type="CDD" id="cd01051">
    <property type="entry name" value="Mn_catalase"/>
    <property type="match status" value="1"/>
</dbReference>
<dbReference type="STRING" id="623281.SAMN05421747_10964"/>
<keyword evidence="2" id="KW-0464">Manganese</keyword>
<evidence type="ECO:0000256" key="2">
    <source>
        <dbReference type="PIRSR" id="PIRSR607760-1"/>
    </source>
</evidence>
<sequence length="305" mass="33508">MFYHEKKLQYQVRVDKPDPQFARLLQQAIGGIEGEIRVCLQYLFQAWGARGPVKYRDMLLETGTEEISHIEMLCTAVALNLEGAKGDVIDGVVAENPVVEQIMGGMDPRHYLSAGLAAMATDANGVPFNGSWVVASGNLAADMYANVMAESTGRTLATRLWQSTSDPGMKDMLAFLIARDTMHQNQWLAVLEELGGVTGVHPIPNSFPRELENQEVNYSFVSTNIERPENPDARWSMGTSMDGKGEFKFEHIRAMGNEPSLSPPTKEGYAQKEQMDTAPPTLIAAFRPRESNRGGTLSSVGLGNQ</sequence>
<feature type="binding site" evidence="3">
    <location>
        <position position="57"/>
    </location>
    <ligand>
        <name>Ca(2+)</name>
        <dbReference type="ChEBI" id="CHEBI:29108"/>
    </ligand>
</feature>
<organism evidence="5 6">
    <name type="scientific">Parapedobacter composti</name>
    <dbReference type="NCBI Taxonomy" id="623281"/>
    <lineage>
        <taxon>Bacteria</taxon>
        <taxon>Pseudomonadati</taxon>
        <taxon>Bacteroidota</taxon>
        <taxon>Sphingobacteriia</taxon>
        <taxon>Sphingobacteriales</taxon>
        <taxon>Sphingobacteriaceae</taxon>
        <taxon>Parapedobacter</taxon>
    </lineage>
</organism>
<evidence type="ECO:0000256" key="3">
    <source>
        <dbReference type="PIRSR" id="PIRSR607760-2"/>
    </source>
</evidence>
<feature type="binding site" evidence="2">
    <location>
        <position position="35"/>
    </location>
    <ligand>
        <name>Mn(2+)</name>
        <dbReference type="ChEBI" id="CHEBI:29035"/>
        <label>1</label>
    </ligand>
</feature>
<feature type="compositionally biased region" description="Polar residues" evidence="4">
    <location>
        <begin position="293"/>
        <end position="305"/>
    </location>
</feature>
<gene>
    <name evidence="5" type="ORF">SAMN05421747_10964</name>
</gene>
<dbReference type="Proteomes" id="UP000199577">
    <property type="component" value="Unassembled WGS sequence"/>
</dbReference>
<keyword evidence="2" id="KW-0479">Metal-binding</keyword>
<dbReference type="GO" id="GO:0046872">
    <property type="term" value="F:metal ion binding"/>
    <property type="evidence" value="ECO:0007669"/>
    <property type="project" value="UniProtKB-KW"/>
</dbReference>
<reference evidence="6" key="1">
    <citation type="submission" date="2016-10" db="EMBL/GenBank/DDBJ databases">
        <authorList>
            <person name="Varghese N."/>
            <person name="Submissions S."/>
        </authorList>
    </citation>
    <scope>NUCLEOTIDE SEQUENCE [LARGE SCALE GENOMIC DNA]</scope>
    <source>
        <strain evidence="6">DSM 22900</strain>
    </source>
</reference>
<evidence type="ECO:0000313" key="6">
    <source>
        <dbReference type="Proteomes" id="UP000199577"/>
    </source>
</evidence>
<evidence type="ECO:0000256" key="1">
    <source>
        <dbReference type="ARBA" id="ARBA00007644"/>
    </source>
</evidence>
<comment type="cofactor">
    <cofactor evidence="3">
        <name>Ca(2+)</name>
        <dbReference type="ChEBI" id="CHEBI:29108"/>
    </cofactor>
    <text evidence="3">Binds 1 Ca(2+) ion per subunit.</text>
</comment>
<accession>A0A1I1IH02</accession>
<dbReference type="RefSeq" id="WP_090973638.1">
    <property type="nucleotide sequence ID" value="NZ_FOLL01000009.1"/>
</dbReference>
<evidence type="ECO:0000313" key="5">
    <source>
        <dbReference type="EMBL" id="SFC35546.1"/>
    </source>
</evidence>
<evidence type="ECO:0000256" key="4">
    <source>
        <dbReference type="SAM" id="MobiDB-lite"/>
    </source>
</evidence>
<dbReference type="SUPFAM" id="SSF47240">
    <property type="entry name" value="Ferritin-like"/>
    <property type="match status" value="1"/>
</dbReference>
<name>A0A1I1IH02_9SPHI</name>
<feature type="binding site" evidence="2">
    <location>
        <position position="66"/>
    </location>
    <ligand>
        <name>Mn(2+)</name>
        <dbReference type="ChEBI" id="CHEBI:29035"/>
        <label>2</label>
    </ligand>
</feature>
<proteinExistence type="inferred from homology"/>
<keyword evidence="6" id="KW-1185">Reference proteome</keyword>
<feature type="binding site" evidence="2">
    <location>
        <position position="150"/>
    </location>
    <ligand>
        <name>Mn(2+)</name>
        <dbReference type="ChEBI" id="CHEBI:29035"/>
        <label>1</label>
    </ligand>
</feature>
<dbReference type="InterPro" id="IPR007760">
    <property type="entry name" value="Mn_catalase"/>
</dbReference>